<dbReference type="KEGG" id="eha:Ethha_2400"/>
<evidence type="ECO:0000313" key="6">
    <source>
        <dbReference type="Proteomes" id="UP000001551"/>
    </source>
</evidence>
<dbReference type="eggNOG" id="COG3842">
    <property type="taxonomic scope" value="Bacteria"/>
</dbReference>
<dbReference type="Gene3D" id="3.40.50.300">
    <property type="entry name" value="P-loop containing nucleotide triphosphate hydrolases"/>
    <property type="match status" value="1"/>
</dbReference>
<dbReference type="GO" id="GO:0055052">
    <property type="term" value="C:ATP-binding cassette (ABC) transporter complex, substrate-binding subunit-containing"/>
    <property type="evidence" value="ECO:0007669"/>
    <property type="project" value="TreeGrafter"/>
</dbReference>
<dbReference type="Gene3D" id="2.40.50.140">
    <property type="entry name" value="Nucleic acid-binding proteins"/>
    <property type="match status" value="1"/>
</dbReference>
<dbReference type="InterPro" id="IPR003593">
    <property type="entry name" value="AAA+_ATPase"/>
</dbReference>
<dbReference type="Pfam" id="PF00005">
    <property type="entry name" value="ABC_tran"/>
    <property type="match status" value="1"/>
</dbReference>
<dbReference type="InterPro" id="IPR003439">
    <property type="entry name" value="ABC_transporter-like_ATP-bd"/>
</dbReference>
<dbReference type="Proteomes" id="UP000001551">
    <property type="component" value="Chromosome"/>
</dbReference>
<dbReference type="SUPFAM" id="SSF52540">
    <property type="entry name" value="P-loop containing nucleoside triphosphate hydrolases"/>
    <property type="match status" value="1"/>
</dbReference>
<evidence type="ECO:0000256" key="2">
    <source>
        <dbReference type="ARBA" id="ARBA00022741"/>
    </source>
</evidence>
<dbReference type="PROSITE" id="PS00211">
    <property type="entry name" value="ABC_TRANSPORTER_1"/>
    <property type="match status" value="1"/>
</dbReference>
<dbReference type="STRING" id="663278.Ethha_2400"/>
<organism evidence="5 6">
    <name type="scientific">Ethanoligenens harbinense (strain DSM 18485 / JCM 12961 / CGMCC 1.5033 / YUAN-3)</name>
    <dbReference type="NCBI Taxonomy" id="663278"/>
    <lineage>
        <taxon>Bacteria</taxon>
        <taxon>Bacillati</taxon>
        <taxon>Bacillota</taxon>
        <taxon>Clostridia</taxon>
        <taxon>Eubacteriales</taxon>
        <taxon>Oscillospiraceae</taxon>
        <taxon>Ethanoligenens</taxon>
    </lineage>
</organism>
<gene>
    <name evidence="5" type="ordered locus">Ethha_2400</name>
</gene>
<dbReference type="Gene3D" id="2.40.50.100">
    <property type="match status" value="1"/>
</dbReference>
<dbReference type="EMBL" id="CP002400">
    <property type="protein sequence ID" value="ADU27899.1"/>
    <property type="molecule type" value="Genomic_DNA"/>
</dbReference>
<evidence type="ECO:0000256" key="3">
    <source>
        <dbReference type="ARBA" id="ARBA00022840"/>
    </source>
</evidence>
<evidence type="ECO:0000313" key="5">
    <source>
        <dbReference type="EMBL" id="ADU27899.1"/>
    </source>
</evidence>
<evidence type="ECO:0000256" key="1">
    <source>
        <dbReference type="ARBA" id="ARBA00022448"/>
    </source>
</evidence>
<dbReference type="GO" id="GO:0140359">
    <property type="term" value="F:ABC-type transporter activity"/>
    <property type="evidence" value="ECO:0007669"/>
    <property type="project" value="UniProtKB-ARBA"/>
</dbReference>
<dbReference type="InterPro" id="IPR012340">
    <property type="entry name" value="NA-bd_OB-fold"/>
</dbReference>
<sequence length="371" mass="41199">MKGMTRMGIRLDDITLKFGDVFAVDHLSFSIDTGEMVCLLGPSGCGKTSTFFILAGLYTPTSGNLYFDDKRMNKIEPEKREIGMVFQNYALYPHMTVMKNILFPLNMKKVPRKVAEGQALEIARVVKVEHLLDRKPDQLSGGQQQRVAIARALVKKPRLLLLDEPLSNLDARLRLEMREEIRRLHDETGVTTLFITHDQEEAMSISDRILVMNEGKLQQAGLPNAIYQDPVNRFVASFLGNPPINFLTCTRTKENVLCLSDTGEAFTYSSKLPEGLTEGEEIVVGIRPEDFVPGGETGGLDLICTMLTRSGRDNLLYAKAGKTPVRALMPSDWEAKSGDHVRLAVKKGKGLLFNAKGERISSREKGVGANV</sequence>
<protein>
    <submittedName>
        <fullName evidence="5">ABC transporter related protein</fullName>
    </submittedName>
</protein>
<accession>E6U586</accession>
<dbReference type="InterPro" id="IPR008995">
    <property type="entry name" value="Mo/tungstate-bd_C_term_dom"/>
</dbReference>
<keyword evidence="6" id="KW-1185">Reference proteome</keyword>
<dbReference type="InterPro" id="IPR027417">
    <property type="entry name" value="P-loop_NTPase"/>
</dbReference>
<dbReference type="InterPro" id="IPR047641">
    <property type="entry name" value="ABC_transpr_MalK/UgpC-like"/>
</dbReference>
<dbReference type="PROSITE" id="PS50893">
    <property type="entry name" value="ABC_TRANSPORTER_2"/>
    <property type="match status" value="1"/>
</dbReference>
<keyword evidence="2" id="KW-0547">Nucleotide-binding</keyword>
<dbReference type="Pfam" id="PF17912">
    <property type="entry name" value="OB_MalK"/>
    <property type="match status" value="1"/>
</dbReference>
<name>E6U586_ETHHY</name>
<proteinExistence type="predicted"/>
<dbReference type="InterPro" id="IPR017871">
    <property type="entry name" value="ABC_transporter-like_CS"/>
</dbReference>
<dbReference type="PANTHER" id="PTHR43875">
    <property type="entry name" value="MALTODEXTRIN IMPORT ATP-BINDING PROTEIN MSMX"/>
    <property type="match status" value="1"/>
</dbReference>
<dbReference type="InterPro" id="IPR040582">
    <property type="entry name" value="OB_MalK-like"/>
</dbReference>
<dbReference type="SUPFAM" id="SSF50331">
    <property type="entry name" value="MOP-like"/>
    <property type="match status" value="1"/>
</dbReference>
<reference evidence="5 6" key="1">
    <citation type="submission" date="2010-12" db="EMBL/GenBank/DDBJ databases">
        <title>Complete sequence of Ethanoligenens harbinense YUAN-3.</title>
        <authorList>
            <person name="Lucas S."/>
            <person name="Copeland A."/>
            <person name="Lapidus A."/>
            <person name="Cheng J.-F."/>
            <person name="Bruce D."/>
            <person name="Goodwin L."/>
            <person name="Pitluck S."/>
            <person name="Chertkov O."/>
            <person name="Misra M."/>
            <person name="Detter J.C."/>
            <person name="Han C."/>
            <person name="Tapia R."/>
            <person name="Land M."/>
            <person name="Hauser L."/>
            <person name="Jeffries C."/>
            <person name="Kyrpides N."/>
            <person name="Ivanova N."/>
            <person name="Mikhailova N."/>
            <person name="Wang A."/>
            <person name="Mouttaki H."/>
            <person name="He Z."/>
            <person name="Zhou J."/>
            <person name="Hemme C.L."/>
            <person name="Woyke T."/>
        </authorList>
    </citation>
    <scope>NUCLEOTIDE SEQUENCE [LARGE SCALE GENOMIC DNA]</scope>
    <source>
        <strain evidence="6">DSM 18485 / JCM 12961 / CGMCC 1.5033 / YUAN-3</strain>
    </source>
</reference>
<dbReference type="FunFam" id="3.40.50.300:FF:000042">
    <property type="entry name" value="Maltose/maltodextrin ABC transporter, ATP-binding protein"/>
    <property type="match status" value="1"/>
</dbReference>
<dbReference type="GO" id="GO:0016887">
    <property type="term" value="F:ATP hydrolysis activity"/>
    <property type="evidence" value="ECO:0007669"/>
    <property type="project" value="InterPro"/>
</dbReference>
<dbReference type="HOGENOM" id="CLU_000604_1_1_9"/>
<keyword evidence="3" id="KW-0067">ATP-binding</keyword>
<feature type="domain" description="ABC transporter" evidence="4">
    <location>
        <begin position="9"/>
        <end position="239"/>
    </location>
</feature>
<dbReference type="GO" id="GO:0005524">
    <property type="term" value="F:ATP binding"/>
    <property type="evidence" value="ECO:0007669"/>
    <property type="project" value="UniProtKB-KW"/>
</dbReference>
<dbReference type="SMART" id="SM00382">
    <property type="entry name" value="AAA"/>
    <property type="match status" value="1"/>
</dbReference>
<dbReference type="AlphaFoldDB" id="E6U586"/>
<evidence type="ECO:0000259" key="4">
    <source>
        <dbReference type="PROSITE" id="PS50893"/>
    </source>
</evidence>
<keyword evidence="1" id="KW-0813">Transport</keyword>
<dbReference type="PANTHER" id="PTHR43875:SF1">
    <property type="entry name" value="OSMOPROTECTIVE COMPOUNDS UPTAKE ATP-BINDING PROTEIN GGTA"/>
    <property type="match status" value="1"/>
</dbReference>